<dbReference type="InterPro" id="IPR001471">
    <property type="entry name" value="AP2/ERF_dom"/>
</dbReference>
<dbReference type="PANTHER" id="PTHR32467">
    <property type="entry name" value="AP2-LIKE ETHYLENE-RESPONSIVE TRANSCRIPTION FACTOR"/>
    <property type="match status" value="1"/>
</dbReference>
<keyword evidence="6" id="KW-0804">Transcription</keyword>
<evidence type="ECO:0000256" key="7">
    <source>
        <dbReference type="ARBA" id="ARBA00023242"/>
    </source>
</evidence>
<dbReference type="Gramene" id="Manes.10G119500.10.v8.1">
    <property type="protein sequence ID" value="Manes.10G119500.10.v8.1.CDS"/>
    <property type="gene ID" value="Manes.10G119500.v8.1"/>
</dbReference>
<dbReference type="Gene3D" id="3.30.730.10">
    <property type="entry name" value="AP2/ERF domain"/>
    <property type="match status" value="2"/>
</dbReference>
<name>A0A251K0N1_MANES</name>
<dbReference type="FunFam" id="3.30.730.10:FF:000002">
    <property type="entry name" value="AP2-like ethylene-responsive transcription factor"/>
    <property type="match status" value="1"/>
</dbReference>
<dbReference type="PRINTS" id="PR00367">
    <property type="entry name" value="ETHRSPELEMNT"/>
</dbReference>
<dbReference type="InterPro" id="IPR016177">
    <property type="entry name" value="DNA-bd_dom_sf"/>
</dbReference>
<dbReference type="GO" id="GO:0005634">
    <property type="term" value="C:nucleus"/>
    <property type="evidence" value="ECO:0007669"/>
    <property type="project" value="UniProtKB-SubCell"/>
</dbReference>
<evidence type="ECO:0000256" key="6">
    <source>
        <dbReference type="ARBA" id="ARBA00023163"/>
    </source>
</evidence>
<dbReference type="SUPFAM" id="SSF54171">
    <property type="entry name" value="DNA-binding domain"/>
    <property type="match status" value="2"/>
</dbReference>
<keyword evidence="5" id="KW-0010">Activator</keyword>
<keyword evidence="10" id="KW-0812">Transmembrane</keyword>
<evidence type="ECO:0000256" key="1">
    <source>
        <dbReference type="ARBA" id="ARBA00004123"/>
    </source>
</evidence>
<dbReference type="GO" id="GO:0003700">
    <property type="term" value="F:DNA-binding transcription factor activity"/>
    <property type="evidence" value="ECO:0007669"/>
    <property type="project" value="InterPro"/>
</dbReference>
<dbReference type="AlphaFoldDB" id="A0A251K0N1"/>
<reference evidence="12 13" key="1">
    <citation type="submission" date="2016-02" db="EMBL/GenBank/DDBJ databases">
        <title>WGS assembly of Manihot esculenta.</title>
        <authorList>
            <person name="Bredeson J.V."/>
            <person name="Prochnik S.E."/>
            <person name="Lyons J.B."/>
            <person name="Schmutz J."/>
            <person name="Grimwood J."/>
            <person name="Vrebalov J."/>
            <person name="Bart R.S."/>
            <person name="Amuge T."/>
            <person name="Ferguson M.E."/>
            <person name="Green R."/>
            <person name="Putnam N."/>
            <person name="Stites J."/>
            <person name="Rounsley S."/>
            <person name="Rokhsar D.S."/>
        </authorList>
    </citation>
    <scope>NUCLEOTIDE SEQUENCE [LARGE SCALE GENOMIC DNA]</scope>
    <source>
        <strain evidence="13">cv. AM560-2</strain>
        <tissue evidence="12">Leaf</tissue>
    </source>
</reference>
<proteinExistence type="inferred from homology"/>
<feature type="transmembrane region" description="Helical" evidence="10">
    <location>
        <begin position="447"/>
        <end position="468"/>
    </location>
</feature>
<evidence type="ECO:0000256" key="4">
    <source>
        <dbReference type="ARBA" id="ARBA00023125"/>
    </source>
</evidence>
<keyword evidence="13" id="KW-1185">Reference proteome</keyword>
<keyword evidence="2" id="KW-0677">Repeat</keyword>
<dbReference type="PROSITE" id="PS51032">
    <property type="entry name" value="AP2_ERF"/>
    <property type="match status" value="2"/>
</dbReference>
<accession>A0A251K0N1</accession>
<comment type="subcellular location">
    <subcellularLocation>
        <location evidence="1">Nucleus</location>
    </subcellularLocation>
</comment>
<keyword evidence="7" id="KW-0539">Nucleus</keyword>
<gene>
    <name evidence="12" type="ORF">MANES_10G119500</name>
</gene>
<keyword evidence="4" id="KW-0238">DNA-binding</keyword>
<protein>
    <recommendedName>
        <fullName evidence="11">AP2/ERF domain-containing protein</fullName>
    </recommendedName>
</protein>
<evidence type="ECO:0000313" key="13">
    <source>
        <dbReference type="Proteomes" id="UP000091857"/>
    </source>
</evidence>
<evidence type="ECO:0000256" key="9">
    <source>
        <dbReference type="SAM" id="MobiDB-lite"/>
    </source>
</evidence>
<dbReference type="FunFam" id="3.30.730.10:FF:000004">
    <property type="entry name" value="AP2-like ethylene-responsive transcription factor"/>
    <property type="match status" value="1"/>
</dbReference>
<keyword evidence="10" id="KW-1133">Transmembrane helix</keyword>
<evidence type="ECO:0000256" key="8">
    <source>
        <dbReference type="ARBA" id="ARBA00037973"/>
    </source>
</evidence>
<keyword evidence="10" id="KW-0472">Membrane</keyword>
<dbReference type="PANTHER" id="PTHR32467:SF118">
    <property type="entry name" value="ETHYLENE-RESPONSIVE TRANSCRIPTION FACTOR RAP2-7"/>
    <property type="match status" value="1"/>
</dbReference>
<dbReference type="Gramene" id="Manes.10G119500.11.v8.1">
    <property type="protein sequence ID" value="Manes.10G119500.11.v8.1.CDS"/>
    <property type="gene ID" value="Manes.10G119500.v8.1"/>
</dbReference>
<feature type="region of interest" description="Disordered" evidence="9">
    <location>
        <begin position="306"/>
        <end position="337"/>
    </location>
</feature>
<evidence type="ECO:0000256" key="5">
    <source>
        <dbReference type="ARBA" id="ARBA00023159"/>
    </source>
</evidence>
<feature type="transmembrane region" description="Helical" evidence="10">
    <location>
        <begin position="392"/>
        <end position="413"/>
    </location>
</feature>
<dbReference type="SMR" id="A0A251K0N1"/>
<dbReference type="SMART" id="SM00380">
    <property type="entry name" value="AP2"/>
    <property type="match status" value="2"/>
</dbReference>
<evidence type="ECO:0000259" key="11">
    <source>
        <dbReference type="PROSITE" id="PS51032"/>
    </source>
</evidence>
<dbReference type="Pfam" id="PF00847">
    <property type="entry name" value="AP2"/>
    <property type="match status" value="2"/>
</dbReference>
<feature type="domain" description="AP2/ERF" evidence="11">
    <location>
        <begin position="204"/>
        <end position="261"/>
    </location>
</feature>
<feature type="transmembrane region" description="Helical" evidence="10">
    <location>
        <begin position="362"/>
        <end position="380"/>
    </location>
</feature>
<evidence type="ECO:0000256" key="10">
    <source>
        <dbReference type="SAM" id="Phobius"/>
    </source>
</evidence>
<sequence>MSDINLNAESVESTLNSDSLIINPSRDAANGNNKGVDDIVEVGGDGNGIENENDTAVTTEHFPGSNGRGVSRDSQGKSPQENLSFEIEQTISGGEVQGNIRRRRGLRSRSSLYRGVTFYRRTGRWESHIWDVGKQIYLGGYDTPHAAARAYDRAAIKFRGVDADINFNVSDYEEDMKQMKNLTKEELVHVLRRQSTGFSRGSSKYRGVTLHKCGRWEARMGQFLGKKYLYLGLFDSEVEAARAYDRAAIKCNGREAVTNFDPSNYEGEMFEANNQVDLDLNLSPPLGNGHRGSEEHIQLHSASYVQNRGSGDQSEDNNEIQSRLSSPAPHSPETDQFSCMDVEHGNGSCRACCRAESLKRKVFEWMFAIANFIVELLSIVFEQLSSQHYSLFLPICMGMSLLALFICTFELVYKAQKERATWQWCGAIPWFYYPSQSGIRLGSFIDIAGLACAFGQCILTIIGYCLFLRNGSNPIKISIWASVFASCQLCSKFCGEFKHDVHGQVLNQVQTSV</sequence>
<dbReference type="STRING" id="3983.A0A251K0N1"/>
<dbReference type="EMBL" id="CM004396">
    <property type="protein sequence ID" value="OAY39759.1"/>
    <property type="molecule type" value="Genomic_DNA"/>
</dbReference>
<dbReference type="CDD" id="cd00018">
    <property type="entry name" value="AP2"/>
    <property type="match status" value="2"/>
</dbReference>
<feature type="domain" description="AP2/ERF" evidence="11">
    <location>
        <begin position="112"/>
        <end position="168"/>
    </location>
</feature>
<feature type="region of interest" description="Disordered" evidence="9">
    <location>
        <begin position="52"/>
        <end position="80"/>
    </location>
</feature>
<dbReference type="OrthoDB" id="207175at2759"/>
<keyword evidence="3" id="KW-0805">Transcription regulation</keyword>
<organism evidence="12 13">
    <name type="scientific">Manihot esculenta</name>
    <name type="common">Cassava</name>
    <name type="synonym">Jatropha manihot</name>
    <dbReference type="NCBI Taxonomy" id="3983"/>
    <lineage>
        <taxon>Eukaryota</taxon>
        <taxon>Viridiplantae</taxon>
        <taxon>Streptophyta</taxon>
        <taxon>Embryophyta</taxon>
        <taxon>Tracheophyta</taxon>
        <taxon>Spermatophyta</taxon>
        <taxon>Magnoliopsida</taxon>
        <taxon>eudicotyledons</taxon>
        <taxon>Gunneridae</taxon>
        <taxon>Pentapetalae</taxon>
        <taxon>rosids</taxon>
        <taxon>fabids</taxon>
        <taxon>Malpighiales</taxon>
        <taxon>Euphorbiaceae</taxon>
        <taxon>Crotonoideae</taxon>
        <taxon>Manihoteae</taxon>
        <taxon>Manihot</taxon>
    </lineage>
</organism>
<dbReference type="EMBL" id="CM004396">
    <property type="protein sequence ID" value="OAY39757.1"/>
    <property type="molecule type" value="Genomic_DNA"/>
</dbReference>
<evidence type="ECO:0000313" key="12">
    <source>
        <dbReference type="EMBL" id="OAY39757.1"/>
    </source>
</evidence>
<dbReference type="Gramene" id="Manes.10G119500.4.v8.1">
    <property type="protein sequence ID" value="Manes.10G119500.4.v8.1.CDS"/>
    <property type="gene ID" value="Manes.10G119500.v8.1"/>
</dbReference>
<comment type="similarity">
    <text evidence="8">Belongs to the AP2/ERF transcription factor family. AP2 subfamily.</text>
</comment>
<dbReference type="GO" id="GO:0003677">
    <property type="term" value="F:DNA binding"/>
    <property type="evidence" value="ECO:0007669"/>
    <property type="project" value="UniProtKB-KW"/>
</dbReference>
<dbReference type="Proteomes" id="UP000091857">
    <property type="component" value="Chromosome 10"/>
</dbReference>
<dbReference type="EMBL" id="CM004396">
    <property type="protein sequence ID" value="OAY39758.1"/>
    <property type="molecule type" value="Genomic_DNA"/>
</dbReference>
<evidence type="ECO:0000256" key="2">
    <source>
        <dbReference type="ARBA" id="ARBA00022737"/>
    </source>
</evidence>
<evidence type="ECO:0000256" key="3">
    <source>
        <dbReference type="ARBA" id="ARBA00023015"/>
    </source>
</evidence>
<dbReference type="InterPro" id="IPR036955">
    <property type="entry name" value="AP2/ERF_dom_sf"/>
</dbReference>